<organism evidence="2 3">
    <name type="scientific">Haloferax prahovense (strain DSM 18310 / JCM 13924 / TL6)</name>
    <dbReference type="NCBI Taxonomy" id="1227461"/>
    <lineage>
        <taxon>Archaea</taxon>
        <taxon>Methanobacteriati</taxon>
        <taxon>Methanobacteriota</taxon>
        <taxon>Stenosarchaea group</taxon>
        <taxon>Halobacteria</taxon>
        <taxon>Halobacteriales</taxon>
        <taxon>Haloferacaceae</taxon>
        <taxon>Haloferax</taxon>
    </lineage>
</organism>
<evidence type="ECO:0000313" key="3">
    <source>
        <dbReference type="Proteomes" id="UP000011559"/>
    </source>
</evidence>
<dbReference type="AlphaFoldDB" id="M0G945"/>
<evidence type="ECO:0000259" key="1">
    <source>
        <dbReference type="Pfam" id="PF02777"/>
    </source>
</evidence>
<dbReference type="SUPFAM" id="SSF54719">
    <property type="entry name" value="Fe,Mn superoxide dismutase (SOD), C-terminal domain"/>
    <property type="match status" value="1"/>
</dbReference>
<protein>
    <submittedName>
        <fullName evidence="2">Superoxide dismutase</fullName>
    </submittedName>
</protein>
<dbReference type="Pfam" id="PF02777">
    <property type="entry name" value="Sod_Fe_C"/>
    <property type="match status" value="1"/>
</dbReference>
<gene>
    <name evidence="2" type="ORF">C457_11680</name>
</gene>
<dbReference type="InterPro" id="IPR036314">
    <property type="entry name" value="SOD_C_sf"/>
</dbReference>
<proteinExistence type="predicted"/>
<dbReference type="InterPro" id="IPR019832">
    <property type="entry name" value="Mn/Fe_SOD_C"/>
</dbReference>
<dbReference type="Proteomes" id="UP000011559">
    <property type="component" value="Unassembled WGS sequence"/>
</dbReference>
<comment type="caution">
    <text evidence="2">The sequence shown here is derived from an EMBL/GenBank/DDBJ whole genome shotgun (WGS) entry which is preliminary data.</text>
</comment>
<feature type="domain" description="Manganese/iron superoxide dismutase C-terminal" evidence="1">
    <location>
        <begin position="1"/>
        <end position="27"/>
    </location>
</feature>
<evidence type="ECO:0000313" key="2">
    <source>
        <dbReference type="EMBL" id="ELZ68012.1"/>
    </source>
</evidence>
<name>M0G945_HALPT</name>
<dbReference type="GO" id="GO:0004784">
    <property type="term" value="F:superoxide dismutase activity"/>
    <property type="evidence" value="ECO:0007669"/>
    <property type="project" value="InterPro"/>
</dbReference>
<sequence length="38" mass="4463">SYYHDYGPARGDFVSAFFEVVDWDEPAARYDQAVELFE</sequence>
<keyword evidence="3" id="KW-1185">Reference proteome</keyword>
<accession>M0G945</accession>
<dbReference type="Gene3D" id="3.55.40.20">
    <property type="entry name" value="Iron/manganese superoxide dismutase, C-terminal domain"/>
    <property type="match status" value="1"/>
</dbReference>
<dbReference type="RefSeq" id="WP_008094763.1">
    <property type="nucleotide sequence ID" value="NZ_AOLG01000045.1"/>
</dbReference>
<dbReference type="EMBL" id="AOLG01000045">
    <property type="protein sequence ID" value="ELZ68012.1"/>
    <property type="molecule type" value="Genomic_DNA"/>
</dbReference>
<feature type="non-terminal residue" evidence="2">
    <location>
        <position position="1"/>
    </location>
</feature>
<dbReference type="GO" id="GO:0046872">
    <property type="term" value="F:metal ion binding"/>
    <property type="evidence" value="ECO:0007669"/>
    <property type="project" value="InterPro"/>
</dbReference>
<reference evidence="2 3" key="1">
    <citation type="journal article" date="2014" name="PLoS Genet.">
        <title>Phylogenetically driven sequencing of extremely halophilic archaea reveals strategies for static and dynamic osmo-response.</title>
        <authorList>
            <person name="Becker E.A."/>
            <person name="Seitzer P.M."/>
            <person name="Tritt A."/>
            <person name="Larsen D."/>
            <person name="Krusor M."/>
            <person name="Yao A.I."/>
            <person name="Wu D."/>
            <person name="Madern D."/>
            <person name="Eisen J.A."/>
            <person name="Darling A.E."/>
            <person name="Facciotti M.T."/>
        </authorList>
    </citation>
    <scope>NUCLEOTIDE SEQUENCE [LARGE SCALE GENOMIC DNA]</scope>
    <source>
        <strain evidence="3">DSM 18310 / JCM 13924 / TL6</strain>
    </source>
</reference>